<dbReference type="InterPro" id="IPR036331">
    <property type="entry name" value="Chagasin-like_sf"/>
</dbReference>
<evidence type="ECO:0000313" key="5">
    <source>
        <dbReference type="EMBL" id="KDA02758.1"/>
    </source>
</evidence>
<feature type="signal peptide" evidence="3">
    <location>
        <begin position="1"/>
        <end position="20"/>
    </location>
</feature>
<dbReference type="PANTHER" id="PTHR36530">
    <property type="entry name" value="INHIBITOR OF CYSTEINE PEPTIDASE"/>
    <property type="match status" value="1"/>
</dbReference>
<sequence>MLLRPLLVLALAGSVLGACARLPAEPVTEMADGMLYAGIEQDGSAVTMTVGQTLRIELETIPTAGYVWEIVDKPDFLDLVAENTRPTHPEVQNQEGFTGGNHFMSFDLKATAPGKATINMLNHRPWEGGDEIGKWRIDVTVTPAQ</sequence>
<evidence type="ECO:0000259" key="4">
    <source>
        <dbReference type="Pfam" id="PF09394"/>
    </source>
</evidence>
<dbReference type="AlphaFoldDB" id="A0A059G8G1"/>
<name>A0A059G8G1_9PROT</name>
<evidence type="ECO:0000313" key="6">
    <source>
        <dbReference type="Proteomes" id="UP000024942"/>
    </source>
</evidence>
<dbReference type="RefSeq" id="WP_035537602.1">
    <property type="nucleotide sequence ID" value="NZ_ARYL01000011.1"/>
</dbReference>
<evidence type="ECO:0000256" key="2">
    <source>
        <dbReference type="ARBA" id="ARBA00022704"/>
    </source>
</evidence>
<dbReference type="Pfam" id="PF09394">
    <property type="entry name" value="Inhibitor_I42"/>
    <property type="match status" value="1"/>
</dbReference>
<keyword evidence="3" id="KW-0732">Signal</keyword>
<organism evidence="5 6">
    <name type="scientific">Hyphomonas oceanitis SCH89</name>
    <dbReference type="NCBI Taxonomy" id="1280953"/>
    <lineage>
        <taxon>Bacteria</taxon>
        <taxon>Pseudomonadati</taxon>
        <taxon>Pseudomonadota</taxon>
        <taxon>Alphaproteobacteria</taxon>
        <taxon>Hyphomonadales</taxon>
        <taxon>Hyphomonadaceae</taxon>
        <taxon>Hyphomonas</taxon>
    </lineage>
</organism>
<proteinExistence type="predicted"/>
<keyword evidence="5" id="KW-0449">Lipoprotein</keyword>
<keyword evidence="2" id="KW-0789">Thiol protease inhibitor</keyword>
<dbReference type="PANTHER" id="PTHR36530:SF1">
    <property type="entry name" value="AMOEBIASIN-1"/>
    <property type="match status" value="1"/>
</dbReference>
<gene>
    <name evidence="5" type="ORF">HOC_08679</name>
</gene>
<dbReference type="EMBL" id="ARYL01000011">
    <property type="protein sequence ID" value="KDA02758.1"/>
    <property type="molecule type" value="Genomic_DNA"/>
</dbReference>
<keyword evidence="1" id="KW-0646">Protease inhibitor</keyword>
<dbReference type="Gene3D" id="2.60.40.2020">
    <property type="match status" value="1"/>
</dbReference>
<dbReference type="PATRIC" id="fig|1280953.3.peg.1756"/>
<dbReference type="PROSITE" id="PS51257">
    <property type="entry name" value="PROKAR_LIPOPROTEIN"/>
    <property type="match status" value="1"/>
</dbReference>
<dbReference type="InterPro" id="IPR052781">
    <property type="entry name" value="Cys_protease_inhibitor_I42"/>
</dbReference>
<accession>A0A059G8G1</accession>
<protein>
    <submittedName>
        <fullName evidence="5">Putative lipoprotein</fullName>
    </submittedName>
</protein>
<dbReference type="eggNOG" id="COG5513">
    <property type="taxonomic scope" value="Bacteria"/>
</dbReference>
<keyword evidence="6" id="KW-1185">Reference proteome</keyword>
<reference evidence="5 6" key="1">
    <citation type="journal article" date="2014" name="Antonie Van Leeuwenhoek">
        <title>Hyphomonas beringensis sp. nov. and Hyphomonas chukchiensis sp. nov., isolated from surface seawater of the Bering Sea and Chukchi Sea.</title>
        <authorList>
            <person name="Li C."/>
            <person name="Lai Q."/>
            <person name="Li G."/>
            <person name="Dong C."/>
            <person name="Wang J."/>
            <person name="Liao Y."/>
            <person name="Shao Z."/>
        </authorList>
    </citation>
    <scope>NUCLEOTIDE SEQUENCE [LARGE SCALE GENOMIC DNA]</scope>
    <source>
        <strain evidence="5 6">SCH89</strain>
    </source>
</reference>
<dbReference type="SUPFAM" id="SSF141066">
    <property type="entry name" value="ICP-like"/>
    <property type="match status" value="1"/>
</dbReference>
<evidence type="ECO:0000256" key="1">
    <source>
        <dbReference type="ARBA" id="ARBA00022690"/>
    </source>
</evidence>
<feature type="domain" description="Proteinase inhibitor I42 chagasin" evidence="4">
    <location>
        <begin position="48"/>
        <end position="141"/>
    </location>
</feature>
<dbReference type="Proteomes" id="UP000024942">
    <property type="component" value="Unassembled WGS sequence"/>
</dbReference>
<dbReference type="OrthoDB" id="670336at2"/>
<dbReference type="InterPro" id="IPR018990">
    <property type="entry name" value="Prot_inh_I42_chagasin"/>
</dbReference>
<dbReference type="STRING" id="1280953.HOC_08679"/>
<comment type="caution">
    <text evidence="5">The sequence shown here is derived from an EMBL/GenBank/DDBJ whole genome shotgun (WGS) entry which is preliminary data.</text>
</comment>
<feature type="chain" id="PRO_5001573670" evidence="3">
    <location>
        <begin position="21"/>
        <end position="145"/>
    </location>
</feature>
<evidence type="ECO:0000256" key="3">
    <source>
        <dbReference type="SAM" id="SignalP"/>
    </source>
</evidence>
<dbReference type="GO" id="GO:0004869">
    <property type="term" value="F:cysteine-type endopeptidase inhibitor activity"/>
    <property type="evidence" value="ECO:0007669"/>
    <property type="project" value="UniProtKB-KW"/>
</dbReference>